<gene>
    <name evidence="2" type="ORF">LTR97_012149</name>
</gene>
<sequence length="85" mass="9238">MSWAIDANRLMAAPEDKSSSTKSRTMAMMAGVELLAAICCVVGEDAAPAKEKLSIYLQRSSSAARETERMAKEVNERKVSDTKGR</sequence>
<evidence type="ECO:0000313" key="2">
    <source>
        <dbReference type="EMBL" id="KAK5690595.1"/>
    </source>
</evidence>
<feature type="compositionally biased region" description="Basic and acidic residues" evidence="1">
    <location>
        <begin position="65"/>
        <end position="85"/>
    </location>
</feature>
<organism evidence="2 3">
    <name type="scientific">Elasticomyces elasticus</name>
    <dbReference type="NCBI Taxonomy" id="574655"/>
    <lineage>
        <taxon>Eukaryota</taxon>
        <taxon>Fungi</taxon>
        <taxon>Dikarya</taxon>
        <taxon>Ascomycota</taxon>
        <taxon>Pezizomycotina</taxon>
        <taxon>Dothideomycetes</taxon>
        <taxon>Dothideomycetidae</taxon>
        <taxon>Mycosphaerellales</taxon>
        <taxon>Teratosphaeriaceae</taxon>
        <taxon>Elasticomyces</taxon>
    </lineage>
</organism>
<comment type="caution">
    <text evidence="2">The sequence shown here is derived from an EMBL/GenBank/DDBJ whole genome shotgun (WGS) entry which is preliminary data.</text>
</comment>
<evidence type="ECO:0000256" key="1">
    <source>
        <dbReference type="SAM" id="MobiDB-lite"/>
    </source>
</evidence>
<evidence type="ECO:0000313" key="3">
    <source>
        <dbReference type="Proteomes" id="UP001310594"/>
    </source>
</evidence>
<protein>
    <submittedName>
        <fullName evidence="2">Uncharacterized protein</fullName>
    </submittedName>
</protein>
<accession>A0AAN7VXI1</accession>
<dbReference type="Proteomes" id="UP001310594">
    <property type="component" value="Unassembled WGS sequence"/>
</dbReference>
<dbReference type="EMBL" id="JAVRQU010000024">
    <property type="protein sequence ID" value="KAK5690595.1"/>
    <property type="molecule type" value="Genomic_DNA"/>
</dbReference>
<name>A0AAN7VXI1_9PEZI</name>
<feature type="region of interest" description="Disordered" evidence="1">
    <location>
        <begin position="1"/>
        <end position="24"/>
    </location>
</feature>
<reference evidence="2" key="1">
    <citation type="submission" date="2023-08" db="EMBL/GenBank/DDBJ databases">
        <title>Black Yeasts Isolated from many extreme environments.</title>
        <authorList>
            <person name="Coleine C."/>
            <person name="Stajich J.E."/>
            <person name="Selbmann L."/>
        </authorList>
    </citation>
    <scope>NUCLEOTIDE SEQUENCE</scope>
    <source>
        <strain evidence="2">CCFEE 5810</strain>
    </source>
</reference>
<dbReference type="AlphaFoldDB" id="A0AAN7VXI1"/>
<proteinExistence type="predicted"/>
<feature type="region of interest" description="Disordered" evidence="1">
    <location>
        <begin position="61"/>
        <end position="85"/>
    </location>
</feature>